<evidence type="ECO:0000313" key="4">
    <source>
        <dbReference type="EMBL" id="MDH5822877.1"/>
    </source>
</evidence>
<proteinExistence type="predicted"/>
<evidence type="ECO:0000259" key="3">
    <source>
        <dbReference type="Pfam" id="PF04273"/>
    </source>
</evidence>
<dbReference type="Proteomes" id="UP001156940">
    <property type="component" value="Unassembled WGS sequence"/>
</dbReference>
<evidence type="ECO:0000313" key="5">
    <source>
        <dbReference type="Proteomes" id="UP001156940"/>
    </source>
</evidence>
<protein>
    <submittedName>
        <fullName evidence="4">Sulfur transferase domain-containing protein</fullName>
    </submittedName>
</protein>
<keyword evidence="5" id="KW-1185">Reference proteome</keyword>
<keyword evidence="2" id="KW-0732">Signal</keyword>
<dbReference type="InterPro" id="IPR005939">
    <property type="entry name" value="BLH_phosphatase-like"/>
</dbReference>
<comment type="caution">
    <text evidence="4">The sequence shown here is derived from an EMBL/GenBank/DDBJ whole genome shotgun (WGS) entry which is preliminary data.</text>
</comment>
<dbReference type="Pfam" id="PF04273">
    <property type="entry name" value="BLH_phosphatase"/>
    <property type="match status" value="1"/>
</dbReference>
<accession>A0ABT6J8F7</accession>
<dbReference type="Gene3D" id="3.90.190.10">
    <property type="entry name" value="Protein tyrosine phosphatase superfamily"/>
    <property type="match status" value="1"/>
</dbReference>
<reference evidence="4 5" key="1">
    <citation type="submission" date="2023-04" db="EMBL/GenBank/DDBJ databases">
        <title>Luteimonas endophyticus RD2P54.</title>
        <authorList>
            <person name="Sun J.-Q."/>
        </authorList>
    </citation>
    <scope>NUCLEOTIDE SEQUENCE [LARGE SCALE GENOMIC DNA]</scope>
    <source>
        <strain evidence="4 5">RD2P54</strain>
    </source>
</reference>
<organism evidence="4 5">
    <name type="scientific">Luteimonas endophytica</name>
    <dbReference type="NCBI Taxonomy" id="3042023"/>
    <lineage>
        <taxon>Bacteria</taxon>
        <taxon>Pseudomonadati</taxon>
        <taxon>Pseudomonadota</taxon>
        <taxon>Gammaproteobacteria</taxon>
        <taxon>Lysobacterales</taxon>
        <taxon>Lysobacteraceae</taxon>
        <taxon>Luteimonas</taxon>
    </lineage>
</organism>
<dbReference type="SUPFAM" id="SSF52799">
    <property type="entry name" value="(Phosphotyrosine protein) phosphatases II"/>
    <property type="match status" value="1"/>
</dbReference>
<name>A0ABT6J8F7_9GAMM</name>
<evidence type="ECO:0000256" key="1">
    <source>
        <dbReference type="SAM" id="MobiDB-lite"/>
    </source>
</evidence>
<dbReference type="RefSeq" id="WP_280573877.1">
    <property type="nucleotide sequence ID" value="NZ_JARXRM010000028.1"/>
</dbReference>
<sequence length="194" mass="19689">MPIPSHPAGAAMLLAAMLACSGAAAAADRSPAETGARQPTMELERSLGRSLPGVRQPRPGLVTGGQPAPEAWPALAARGVRTVINLRTPAEMAGRDEAREVAAAGMRYHALPVAGAGDLDERRAAALWRLIESAPGTVAVHCASGNRVGALLALAAAEHGGMDAEAALRFGKSAGLGGLEATVRERLGLAPESE</sequence>
<gene>
    <name evidence="4" type="ORF">QFW77_07705</name>
</gene>
<feature type="region of interest" description="Disordered" evidence="1">
    <location>
        <begin position="47"/>
        <end position="67"/>
    </location>
</feature>
<dbReference type="GO" id="GO:0016740">
    <property type="term" value="F:transferase activity"/>
    <property type="evidence" value="ECO:0007669"/>
    <property type="project" value="UniProtKB-KW"/>
</dbReference>
<dbReference type="InterPro" id="IPR029021">
    <property type="entry name" value="Prot-tyrosine_phosphatase-like"/>
</dbReference>
<keyword evidence="4" id="KW-0808">Transferase</keyword>
<feature type="chain" id="PRO_5047216789" evidence="2">
    <location>
        <begin position="27"/>
        <end position="194"/>
    </location>
</feature>
<feature type="domain" description="Beta-lactamase hydrolase-like protein phosphatase-like" evidence="3">
    <location>
        <begin position="69"/>
        <end position="157"/>
    </location>
</feature>
<evidence type="ECO:0000256" key="2">
    <source>
        <dbReference type="SAM" id="SignalP"/>
    </source>
</evidence>
<dbReference type="EMBL" id="JARXRM010000028">
    <property type="protein sequence ID" value="MDH5822877.1"/>
    <property type="molecule type" value="Genomic_DNA"/>
</dbReference>
<feature type="signal peptide" evidence="2">
    <location>
        <begin position="1"/>
        <end position="26"/>
    </location>
</feature>